<dbReference type="GO" id="GO:0046872">
    <property type="term" value="F:metal ion binding"/>
    <property type="evidence" value="ECO:0007669"/>
    <property type="project" value="UniProtKB-KW"/>
</dbReference>
<comment type="cofactor">
    <cofactor evidence="6">
        <name>Zn(2+)</name>
        <dbReference type="ChEBI" id="CHEBI:29105"/>
    </cofactor>
    <text evidence="6">Binds 1 zinc ion per subunit.</text>
</comment>
<keyword evidence="2" id="KW-0479">Metal-binding</keyword>
<evidence type="ECO:0000313" key="9">
    <source>
        <dbReference type="EMBL" id="SIS80136.1"/>
    </source>
</evidence>
<protein>
    <submittedName>
        <fullName evidence="9">Putative metalloprotease</fullName>
    </submittedName>
</protein>
<dbReference type="EMBL" id="FTOG01000005">
    <property type="protein sequence ID" value="SIS80136.1"/>
    <property type="molecule type" value="Genomic_DNA"/>
</dbReference>
<evidence type="ECO:0000256" key="1">
    <source>
        <dbReference type="ARBA" id="ARBA00022670"/>
    </source>
</evidence>
<dbReference type="GO" id="GO:0016020">
    <property type="term" value="C:membrane"/>
    <property type="evidence" value="ECO:0007669"/>
    <property type="project" value="TreeGrafter"/>
</dbReference>
<dbReference type="PANTHER" id="PTHR22726">
    <property type="entry name" value="METALLOENDOPEPTIDASE OMA1"/>
    <property type="match status" value="1"/>
</dbReference>
<evidence type="ECO:0000256" key="2">
    <source>
        <dbReference type="ARBA" id="ARBA00022723"/>
    </source>
</evidence>
<keyword evidence="1 6" id="KW-0645">Protease</keyword>
<evidence type="ECO:0000256" key="5">
    <source>
        <dbReference type="ARBA" id="ARBA00023049"/>
    </source>
</evidence>
<dbReference type="InterPro" id="IPR001915">
    <property type="entry name" value="Peptidase_M48"/>
</dbReference>
<organism evidence="9 10">
    <name type="scientific">Rhodobacter aestuarii</name>
    <dbReference type="NCBI Taxonomy" id="453582"/>
    <lineage>
        <taxon>Bacteria</taxon>
        <taxon>Pseudomonadati</taxon>
        <taxon>Pseudomonadota</taxon>
        <taxon>Alphaproteobacteria</taxon>
        <taxon>Rhodobacterales</taxon>
        <taxon>Rhodobacter group</taxon>
        <taxon>Rhodobacter</taxon>
    </lineage>
</organism>
<keyword evidence="3 6" id="KW-0378">Hydrolase</keyword>
<dbReference type="Pfam" id="PF01435">
    <property type="entry name" value="Peptidase_M48"/>
    <property type="match status" value="1"/>
</dbReference>
<dbReference type="AlphaFoldDB" id="A0A1N7M200"/>
<keyword evidence="5 6" id="KW-0482">Metalloprotease</keyword>
<evidence type="ECO:0000256" key="4">
    <source>
        <dbReference type="ARBA" id="ARBA00022833"/>
    </source>
</evidence>
<dbReference type="Gene3D" id="3.30.2010.10">
    <property type="entry name" value="Metalloproteases ('zincins'), catalytic domain"/>
    <property type="match status" value="1"/>
</dbReference>
<reference evidence="10" key="1">
    <citation type="submission" date="2017-01" db="EMBL/GenBank/DDBJ databases">
        <authorList>
            <person name="Varghese N."/>
            <person name="Submissions S."/>
        </authorList>
    </citation>
    <scope>NUCLEOTIDE SEQUENCE [LARGE SCALE GENOMIC DNA]</scope>
    <source>
        <strain evidence="10">DSM 19945</strain>
    </source>
</reference>
<keyword evidence="7" id="KW-1133">Transmembrane helix</keyword>
<evidence type="ECO:0000256" key="6">
    <source>
        <dbReference type="RuleBase" id="RU003983"/>
    </source>
</evidence>
<keyword evidence="7" id="KW-0472">Membrane</keyword>
<keyword evidence="7" id="KW-0812">Transmembrane</keyword>
<evidence type="ECO:0000256" key="7">
    <source>
        <dbReference type="SAM" id="Phobius"/>
    </source>
</evidence>
<keyword evidence="4 6" id="KW-0862">Zinc</keyword>
<evidence type="ECO:0000259" key="8">
    <source>
        <dbReference type="Pfam" id="PF01435"/>
    </source>
</evidence>
<proteinExistence type="inferred from homology"/>
<keyword evidence="10" id="KW-1185">Reference proteome</keyword>
<comment type="similarity">
    <text evidence="6">Belongs to the peptidase M48 family.</text>
</comment>
<dbReference type="GO" id="GO:0051603">
    <property type="term" value="P:proteolysis involved in protein catabolic process"/>
    <property type="evidence" value="ECO:0007669"/>
    <property type="project" value="TreeGrafter"/>
</dbReference>
<evidence type="ECO:0000256" key="3">
    <source>
        <dbReference type="ARBA" id="ARBA00022801"/>
    </source>
</evidence>
<dbReference type="PANTHER" id="PTHR22726:SF1">
    <property type="entry name" value="METALLOENDOPEPTIDASE OMA1, MITOCHONDRIAL"/>
    <property type="match status" value="1"/>
</dbReference>
<feature type="transmembrane region" description="Helical" evidence="7">
    <location>
        <begin position="6"/>
        <end position="23"/>
    </location>
</feature>
<dbReference type="InterPro" id="IPR051156">
    <property type="entry name" value="Mito/Outer_Membr_Metalloprot"/>
</dbReference>
<name>A0A1N7M200_9RHOB</name>
<sequence>MVLLLRLLPFLLLIAGGLVMWHFSARATMRKLTAESRPLNDTRLAPYLERLRTALGVERLPVFVYEIPQVNGLAAPDGRVFLTEGFMELYRAGKVSPEELTSVIAHEIGHVARGHAKRRMLDFSGQNLLRVLLAGVLGRFIPFIGPWIANLITAAVAAKLSQKDEYEADEFASALLIKAGVGAEPQLSLFEKLDALTGARAGATPAWLLSHPATEARMRAIRSNVARWNGA</sequence>
<dbReference type="Proteomes" id="UP000186221">
    <property type="component" value="Unassembled WGS sequence"/>
</dbReference>
<evidence type="ECO:0000313" key="10">
    <source>
        <dbReference type="Proteomes" id="UP000186221"/>
    </source>
</evidence>
<gene>
    <name evidence="9" type="ORF">SAMN05421580_10560</name>
</gene>
<dbReference type="GO" id="GO:0004222">
    <property type="term" value="F:metalloendopeptidase activity"/>
    <property type="evidence" value="ECO:0007669"/>
    <property type="project" value="InterPro"/>
</dbReference>
<dbReference type="CDD" id="cd07332">
    <property type="entry name" value="M48C_Oma1_like"/>
    <property type="match status" value="1"/>
</dbReference>
<feature type="domain" description="Peptidase M48" evidence="8">
    <location>
        <begin position="39"/>
        <end position="223"/>
    </location>
</feature>
<accession>A0A1N7M200</accession>
<dbReference type="STRING" id="453582.SAMN05421580_10560"/>